<name>A0A1Y6K759_9CHLR</name>
<sequence>MPVLMGEVVVEGLEEGDAGWEIIH</sequence>
<organism evidence="1 2">
    <name type="scientific">Candidatus Brevifilum fermentans</name>
    <dbReference type="NCBI Taxonomy" id="1986204"/>
    <lineage>
        <taxon>Bacteria</taxon>
        <taxon>Bacillati</taxon>
        <taxon>Chloroflexota</taxon>
        <taxon>Anaerolineae</taxon>
        <taxon>Anaerolineales</taxon>
        <taxon>Anaerolineaceae</taxon>
        <taxon>Candidatus Brevifilum</taxon>
    </lineage>
</organism>
<dbReference type="KEGG" id="abat:CFX1CAM_1354"/>
<keyword evidence="2" id="KW-1185">Reference proteome</keyword>
<protein>
    <submittedName>
        <fullName evidence="1">Uncharacterized protein</fullName>
    </submittedName>
</protein>
<dbReference type="EMBL" id="LT859958">
    <property type="protein sequence ID" value="SMX54419.1"/>
    <property type="molecule type" value="Genomic_DNA"/>
</dbReference>
<evidence type="ECO:0000313" key="1">
    <source>
        <dbReference type="EMBL" id="SMX54419.1"/>
    </source>
</evidence>
<accession>A0A1Y6K759</accession>
<dbReference type="Proteomes" id="UP000195514">
    <property type="component" value="Chromosome I"/>
</dbReference>
<dbReference type="AlphaFoldDB" id="A0A1Y6K759"/>
<proteinExistence type="predicted"/>
<gene>
    <name evidence="1" type="ORF">CFX1CAM_1354</name>
</gene>
<reference evidence="2" key="1">
    <citation type="submission" date="2017-05" db="EMBL/GenBank/DDBJ databases">
        <authorList>
            <person name="Kirkegaard R."/>
            <person name="Mcilroy J S."/>
        </authorList>
    </citation>
    <scope>NUCLEOTIDE SEQUENCE [LARGE SCALE GENOMIC DNA]</scope>
</reference>
<evidence type="ECO:0000313" key="2">
    <source>
        <dbReference type="Proteomes" id="UP000195514"/>
    </source>
</evidence>